<reference evidence="2" key="1">
    <citation type="journal article" date="2019" name="Int. J. Syst. Evol. Microbiol.">
        <title>The Global Catalogue of Microorganisms (GCM) 10K type strain sequencing project: providing services to taxonomists for standard genome sequencing and annotation.</title>
        <authorList>
            <consortium name="The Broad Institute Genomics Platform"/>
            <consortium name="The Broad Institute Genome Sequencing Center for Infectious Disease"/>
            <person name="Wu L."/>
            <person name="Ma J."/>
        </authorList>
    </citation>
    <scope>NUCLEOTIDE SEQUENCE [LARGE SCALE GENOMIC DNA]</scope>
    <source>
        <strain evidence="2">KACC 11904</strain>
    </source>
</reference>
<name>A0ABW0KDT6_9BACL</name>
<evidence type="ECO:0000313" key="2">
    <source>
        <dbReference type="Proteomes" id="UP001596044"/>
    </source>
</evidence>
<gene>
    <name evidence="1" type="ORF">ACFPOG_25380</name>
</gene>
<keyword evidence="2" id="KW-1185">Reference proteome</keyword>
<protein>
    <submittedName>
        <fullName evidence="1">Uncharacterized protein</fullName>
    </submittedName>
</protein>
<comment type="caution">
    <text evidence="1">The sequence shown here is derived from an EMBL/GenBank/DDBJ whole genome shotgun (WGS) entry which is preliminary data.</text>
</comment>
<organism evidence="1 2">
    <name type="scientific">Paenibacillus aestuarii</name>
    <dbReference type="NCBI Taxonomy" id="516965"/>
    <lineage>
        <taxon>Bacteria</taxon>
        <taxon>Bacillati</taxon>
        <taxon>Bacillota</taxon>
        <taxon>Bacilli</taxon>
        <taxon>Bacillales</taxon>
        <taxon>Paenibacillaceae</taxon>
        <taxon>Paenibacillus</taxon>
    </lineage>
</organism>
<dbReference type="Proteomes" id="UP001596044">
    <property type="component" value="Unassembled WGS sequence"/>
</dbReference>
<proteinExistence type="predicted"/>
<accession>A0ABW0KDT6</accession>
<dbReference type="EMBL" id="JBHSMJ010000037">
    <property type="protein sequence ID" value="MFC5451539.1"/>
    <property type="molecule type" value="Genomic_DNA"/>
</dbReference>
<evidence type="ECO:0000313" key="1">
    <source>
        <dbReference type="EMBL" id="MFC5451539.1"/>
    </source>
</evidence>
<sequence>MRELVLNNKSDVPEVIDREQSVRFAFELKEPGFAEFTMTASCDGDWLVEERESVMLQVWVNGEYNQDIVLFYGERWLEYPRLLGYLDAGEYEVELRFHELSSPLTKQAQVKAAEIHRVSRDSELGLVYRYAPVLYGRNLGHPAESTYTDTPLVVFYTMESSSTGTILEYQVLYSHEDEGTPAPMLMAKWGRLTDIEWTLRVELDRDYEVVKATYQGLHHVTTEYRGGSLLGGHPVMQAASAHGMVTDVPTSGYRFLFAPAYRWNPAEEPRERVMDAFPFTYQMMAWEYMRHRKLSQLIAAGDGSEHWQVRDVRDYLYVQTSKWVEDAVMKKRTCVDIRVRLKDSDMTYSSSFGYWQMEDFKAVYDGPYEWFSTTVQLPQGTTVNDIACVEVELWEGGAHRVKVRGLKAFMLDANFLPGMAVETGEELVLTGESPVASLWCAR</sequence>
<dbReference type="RefSeq" id="WP_270881435.1">
    <property type="nucleotide sequence ID" value="NZ_JAQFVF010000050.1"/>
</dbReference>